<organism evidence="2 3">
    <name type="scientific">Lentzea cavernae</name>
    <dbReference type="NCBI Taxonomy" id="2020703"/>
    <lineage>
        <taxon>Bacteria</taxon>
        <taxon>Bacillati</taxon>
        <taxon>Actinomycetota</taxon>
        <taxon>Actinomycetes</taxon>
        <taxon>Pseudonocardiales</taxon>
        <taxon>Pseudonocardiaceae</taxon>
        <taxon>Lentzea</taxon>
    </lineage>
</organism>
<keyword evidence="1" id="KW-0472">Membrane</keyword>
<feature type="transmembrane region" description="Helical" evidence="1">
    <location>
        <begin position="108"/>
        <end position="127"/>
    </location>
</feature>
<comment type="caution">
    <text evidence="2">The sequence shown here is derived from an EMBL/GenBank/DDBJ whole genome shotgun (WGS) entry which is preliminary data.</text>
</comment>
<evidence type="ECO:0000313" key="2">
    <source>
        <dbReference type="EMBL" id="GHH61303.1"/>
    </source>
</evidence>
<keyword evidence="1" id="KW-0812">Transmembrane</keyword>
<evidence type="ECO:0000256" key="1">
    <source>
        <dbReference type="SAM" id="Phobius"/>
    </source>
</evidence>
<reference evidence="3" key="1">
    <citation type="journal article" date="2019" name="Int. J. Syst. Evol. Microbiol.">
        <title>The Global Catalogue of Microorganisms (GCM) 10K type strain sequencing project: providing services to taxonomists for standard genome sequencing and annotation.</title>
        <authorList>
            <consortium name="The Broad Institute Genomics Platform"/>
            <consortium name="The Broad Institute Genome Sequencing Center for Infectious Disease"/>
            <person name="Wu L."/>
            <person name="Ma J."/>
        </authorList>
    </citation>
    <scope>NUCLEOTIDE SEQUENCE [LARGE SCALE GENOMIC DNA]</scope>
    <source>
        <strain evidence="3">CGMCC 4.7367</strain>
    </source>
</reference>
<feature type="transmembrane region" description="Helical" evidence="1">
    <location>
        <begin position="55"/>
        <end position="87"/>
    </location>
</feature>
<dbReference type="Proteomes" id="UP000605568">
    <property type="component" value="Unassembled WGS sequence"/>
</dbReference>
<evidence type="ECO:0008006" key="4">
    <source>
        <dbReference type="Google" id="ProtNLM"/>
    </source>
</evidence>
<accession>A0ABQ3MX35</accession>
<keyword evidence="1" id="KW-1133">Transmembrane helix</keyword>
<sequence length="263" mass="26571">MMSVWSDLVIALLAGPLVLAGIAKLATESGKLPWPVRSGPLRAPYGPKAVGGAEVVTAILVVLLQGALAAIVAAVAFGVLTVVAAALSGQKCACFGLARLASVGKAHIAGNAIAALVAVAIAISAPPGDAPVLRVWTCVLSAGALGALLFLSDRRRKAAEEIPSECGEMLSGVLLFVSDDCPSCRSLKQLLDAAEPARRAAITTVVIKHADDIPEDMRKLGVPSAVGIDRLGRPVCLPVGGTGPVKALVDTITIGTSEVVGGR</sequence>
<keyword evidence="3" id="KW-1185">Reference proteome</keyword>
<dbReference type="EMBL" id="BNAR01000025">
    <property type="protein sequence ID" value="GHH61303.1"/>
    <property type="molecule type" value="Genomic_DNA"/>
</dbReference>
<feature type="transmembrane region" description="Helical" evidence="1">
    <location>
        <begin position="133"/>
        <end position="151"/>
    </location>
</feature>
<name>A0ABQ3MX35_9PSEU</name>
<gene>
    <name evidence="2" type="ORF">GCM10017774_87060</name>
</gene>
<proteinExistence type="predicted"/>
<evidence type="ECO:0000313" key="3">
    <source>
        <dbReference type="Proteomes" id="UP000605568"/>
    </source>
</evidence>
<protein>
    <recommendedName>
        <fullName evidence="4">Methylamine utilization protein MauE</fullName>
    </recommendedName>
</protein>